<gene>
    <name evidence="1" type="ORF">HDF16_003560</name>
</gene>
<evidence type="ECO:0000313" key="2">
    <source>
        <dbReference type="Proteomes" id="UP000540989"/>
    </source>
</evidence>
<organism evidence="1 2">
    <name type="scientific">Granulicella aggregans</name>
    <dbReference type="NCBI Taxonomy" id="474949"/>
    <lineage>
        <taxon>Bacteria</taxon>
        <taxon>Pseudomonadati</taxon>
        <taxon>Acidobacteriota</taxon>
        <taxon>Terriglobia</taxon>
        <taxon>Terriglobales</taxon>
        <taxon>Acidobacteriaceae</taxon>
        <taxon>Granulicella</taxon>
    </lineage>
</organism>
<keyword evidence="2" id="KW-1185">Reference proteome</keyword>
<evidence type="ECO:0000313" key="1">
    <source>
        <dbReference type="EMBL" id="MBB5058837.1"/>
    </source>
</evidence>
<dbReference type="Proteomes" id="UP000540989">
    <property type="component" value="Unassembled WGS sequence"/>
</dbReference>
<name>A0A7W7ZFF9_9BACT</name>
<reference evidence="1 2" key="1">
    <citation type="submission" date="2020-08" db="EMBL/GenBank/DDBJ databases">
        <title>Genomic Encyclopedia of Type Strains, Phase IV (KMG-V): Genome sequencing to study the core and pangenomes of soil and plant-associated prokaryotes.</title>
        <authorList>
            <person name="Whitman W."/>
        </authorList>
    </citation>
    <scope>NUCLEOTIDE SEQUENCE [LARGE SCALE GENOMIC DNA]</scope>
    <source>
        <strain evidence="1 2">M8UP14</strain>
    </source>
</reference>
<accession>A0A7W7ZFF9</accession>
<dbReference type="EMBL" id="JACHIP010000005">
    <property type="protein sequence ID" value="MBB5058837.1"/>
    <property type="molecule type" value="Genomic_DNA"/>
</dbReference>
<comment type="caution">
    <text evidence="1">The sequence shown here is derived from an EMBL/GenBank/DDBJ whole genome shotgun (WGS) entry which is preliminary data.</text>
</comment>
<dbReference type="AlphaFoldDB" id="A0A7W7ZFF9"/>
<proteinExistence type="predicted"/>
<protein>
    <submittedName>
        <fullName evidence="1">Uncharacterized protein</fullName>
    </submittedName>
</protein>
<sequence length="37" mass="4468">MPHSEAHKHYLVSIFDLALQYEMLQRIRLTRHHLALV</sequence>